<keyword evidence="2" id="KW-0723">Serine/threonine-protein kinase</keyword>
<evidence type="ECO:0000256" key="4">
    <source>
        <dbReference type="ARBA" id="ARBA00022741"/>
    </source>
</evidence>
<dbReference type="SMART" id="SM00220">
    <property type="entry name" value="S_TKc"/>
    <property type="match status" value="1"/>
</dbReference>
<evidence type="ECO:0000256" key="2">
    <source>
        <dbReference type="ARBA" id="ARBA00022527"/>
    </source>
</evidence>
<evidence type="ECO:0000259" key="9">
    <source>
        <dbReference type="PROSITE" id="PS50011"/>
    </source>
</evidence>
<comment type="catalytic activity">
    <reaction evidence="8">
        <text>L-seryl-[protein] + ATP = O-phospho-L-seryl-[protein] + ADP + H(+)</text>
        <dbReference type="Rhea" id="RHEA:17989"/>
        <dbReference type="Rhea" id="RHEA-COMP:9863"/>
        <dbReference type="Rhea" id="RHEA-COMP:11604"/>
        <dbReference type="ChEBI" id="CHEBI:15378"/>
        <dbReference type="ChEBI" id="CHEBI:29999"/>
        <dbReference type="ChEBI" id="CHEBI:30616"/>
        <dbReference type="ChEBI" id="CHEBI:83421"/>
        <dbReference type="ChEBI" id="CHEBI:456216"/>
        <dbReference type="EC" id="2.7.11.1"/>
    </reaction>
</comment>
<dbReference type="PANTHER" id="PTHR24343">
    <property type="entry name" value="SERINE/THREONINE KINASE"/>
    <property type="match status" value="1"/>
</dbReference>
<organism evidence="10 11">
    <name type="scientific">Heterodera schachtii</name>
    <name type="common">Sugarbeet cyst nematode worm</name>
    <name type="synonym">Tylenchus schachtii</name>
    <dbReference type="NCBI Taxonomy" id="97005"/>
    <lineage>
        <taxon>Eukaryota</taxon>
        <taxon>Metazoa</taxon>
        <taxon>Ecdysozoa</taxon>
        <taxon>Nematoda</taxon>
        <taxon>Chromadorea</taxon>
        <taxon>Rhabditida</taxon>
        <taxon>Tylenchina</taxon>
        <taxon>Tylenchomorpha</taxon>
        <taxon>Tylenchoidea</taxon>
        <taxon>Heteroderidae</taxon>
        <taxon>Heteroderinae</taxon>
        <taxon>Heterodera</taxon>
    </lineage>
</organism>
<dbReference type="Gene3D" id="1.10.510.10">
    <property type="entry name" value="Transferase(Phosphotransferase) domain 1"/>
    <property type="match status" value="1"/>
</dbReference>
<dbReference type="SUPFAM" id="SSF56112">
    <property type="entry name" value="Protein kinase-like (PK-like)"/>
    <property type="match status" value="1"/>
</dbReference>
<dbReference type="GO" id="GO:0004674">
    <property type="term" value="F:protein serine/threonine kinase activity"/>
    <property type="evidence" value="ECO:0007669"/>
    <property type="project" value="UniProtKB-KW"/>
</dbReference>
<dbReference type="PROSITE" id="PS50011">
    <property type="entry name" value="PROTEIN_KINASE_DOM"/>
    <property type="match status" value="1"/>
</dbReference>
<keyword evidence="5" id="KW-0418">Kinase</keyword>
<keyword evidence="4" id="KW-0547">Nucleotide-binding</keyword>
<evidence type="ECO:0000256" key="6">
    <source>
        <dbReference type="ARBA" id="ARBA00022840"/>
    </source>
</evidence>
<sequence>MNQSNEQIYKAYKFKQGIGQAELDTERTFAVKVVSTGTSARAVNLAKPPSMIKHELNMLKWFNDLEANKSVDENSVVKLFTGETVEDKSRMVVEHEKLLPLHVELRRDFSMIYVMEFGDNTLDNYLKQWDELARAKQMGEQQIKQDAEQLLAKLASTLSTFHRHAAHLHLKPGNWIFVRGEEKWKLIDLQSAIPNFEQYKPLQMGKEERFPEDFVEFACNSLNNEIYLTQFIAPANERPSTYASPEHSTACQRTRPMLSKWRNPFRKRIGHDQLTEMSAQLMQIGPKSDVWSFGVLLLEILAHTPQVNPANQRADALRIFVKIRAEFVSGIVAKDRMGMRQRIEEFAHFKGRRKKVRMDGQKLDTKLGKYMERIQGHFPAAFRALLKIFEKDKNKRAEMSEIVDILSAKI</sequence>
<feature type="domain" description="Protein kinase" evidence="9">
    <location>
        <begin position="1"/>
        <end position="410"/>
    </location>
</feature>
<evidence type="ECO:0000313" key="11">
    <source>
        <dbReference type="Proteomes" id="UP001620645"/>
    </source>
</evidence>
<dbReference type="AlphaFoldDB" id="A0ABD2IU87"/>
<name>A0ABD2IU87_HETSC</name>
<gene>
    <name evidence="10" type="ORF">niasHS_010603</name>
</gene>
<comment type="caution">
    <text evidence="10">The sequence shown here is derived from an EMBL/GenBank/DDBJ whole genome shotgun (WGS) entry which is preliminary data.</text>
</comment>
<evidence type="ECO:0000256" key="1">
    <source>
        <dbReference type="ARBA" id="ARBA00012513"/>
    </source>
</evidence>
<keyword evidence="3" id="KW-0808">Transferase</keyword>
<evidence type="ECO:0000256" key="3">
    <source>
        <dbReference type="ARBA" id="ARBA00022679"/>
    </source>
</evidence>
<protein>
    <recommendedName>
        <fullName evidence="1">non-specific serine/threonine protein kinase</fullName>
        <ecNumber evidence="1">2.7.11.1</ecNumber>
    </recommendedName>
</protein>
<dbReference type="EC" id="2.7.11.1" evidence="1"/>
<dbReference type="InterPro" id="IPR011009">
    <property type="entry name" value="Kinase-like_dom_sf"/>
</dbReference>
<evidence type="ECO:0000256" key="8">
    <source>
        <dbReference type="ARBA" id="ARBA00048679"/>
    </source>
</evidence>
<dbReference type="InterPro" id="IPR000719">
    <property type="entry name" value="Prot_kinase_dom"/>
</dbReference>
<evidence type="ECO:0000256" key="5">
    <source>
        <dbReference type="ARBA" id="ARBA00022777"/>
    </source>
</evidence>
<proteinExistence type="predicted"/>
<dbReference type="Proteomes" id="UP001620645">
    <property type="component" value="Unassembled WGS sequence"/>
</dbReference>
<dbReference type="GO" id="GO:0005524">
    <property type="term" value="F:ATP binding"/>
    <property type="evidence" value="ECO:0007669"/>
    <property type="project" value="UniProtKB-KW"/>
</dbReference>
<keyword evidence="6" id="KW-0067">ATP-binding</keyword>
<keyword evidence="11" id="KW-1185">Reference proteome</keyword>
<comment type="catalytic activity">
    <reaction evidence="7">
        <text>L-threonyl-[protein] + ATP = O-phospho-L-threonyl-[protein] + ADP + H(+)</text>
        <dbReference type="Rhea" id="RHEA:46608"/>
        <dbReference type="Rhea" id="RHEA-COMP:11060"/>
        <dbReference type="Rhea" id="RHEA-COMP:11605"/>
        <dbReference type="ChEBI" id="CHEBI:15378"/>
        <dbReference type="ChEBI" id="CHEBI:30013"/>
        <dbReference type="ChEBI" id="CHEBI:30616"/>
        <dbReference type="ChEBI" id="CHEBI:61977"/>
        <dbReference type="ChEBI" id="CHEBI:456216"/>
        <dbReference type="EC" id="2.7.11.1"/>
    </reaction>
</comment>
<reference evidence="10 11" key="1">
    <citation type="submission" date="2024-10" db="EMBL/GenBank/DDBJ databases">
        <authorList>
            <person name="Kim D."/>
        </authorList>
    </citation>
    <scope>NUCLEOTIDE SEQUENCE [LARGE SCALE GENOMIC DNA]</scope>
    <source>
        <strain evidence="10">Taebaek</strain>
    </source>
</reference>
<accession>A0ABD2IU87</accession>
<evidence type="ECO:0000313" key="10">
    <source>
        <dbReference type="EMBL" id="KAL3082801.1"/>
    </source>
</evidence>
<dbReference type="EMBL" id="JBICCN010000254">
    <property type="protein sequence ID" value="KAL3082801.1"/>
    <property type="molecule type" value="Genomic_DNA"/>
</dbReference>
<evidence type="ECO:0000256" key="7">
    <source>
        <dbReference type="ARBA" id="ARBA00047899"/>
    </source>
</evidence>